<comment type="caution">
    <text evidence="2">The sequence shown here is derived from an EMBL/GenBank/DDBJ whole genome shotgun (WGS) entry which is preliminary data.</text>
</comment>
<reference evidence="2 3" key="1">
    <citation type="journal article" date="2021" name="Microorganisms">
        <title>Acidisoma silvae sp. nov. and Acidisomacellulosilytica sp. nov., Two Acidophilic Bacteria Isolated from Decaying Wood, Hydrolyzing Cellulose and Producing Poly-3-hydroxybutyrate.</title>
        <authorList>
            <person name="Mieszkin S."/>
            <person name="Pouder E."/>
            <person name="Uroz S."/>
            <person name="Simon-Colin C."/>
            <person name="Alain K."/>
        </authorList>
    </citation>
    <scope>NUCLEOTIDE SEQUENCE [LARGE SCALE GENOMIC DNA]</scope>
    <source>
        <strain evidence="2 3">HW T5.17</strain>
    </source>
</reference>
<protein>
    <submittedName>
        <fullName evidence="2">Extracellular solute-binding protein</fullName>
    </submittedName>
</protein>
<proteinExistence type="predicted"/>
<dbReference type="Gene3D" id="3.40.190.10">
    <property type="entry name" value="Periplasmic binding protein-like II"/>
    <property type="match status" value="2"/>
</dbReference>
<dbReference type="PROSITE" id="PS51318">
    <property type="entry name" value="TAT"/>
    <property type="match status" value="1"/>
</dbReference>
<dbReference type="SUPFAM" id="SSF53850">
    <property type="entry name" value="Periplasmic binding protein-like II"/>
    <property type="match status" value="1"/>
</dbReference>
<dbReference type="InterPro" id="IPR006311">
    <property type="entry name" value="TAT_signal"/>
</dbReference>
<dbReference type="PANTHER" id="PTHR30006:SF24">
    <property type="entry name" value="SLL0237 PROTEIN"/>
    <property type="match status" value="1"/>
</dbReference>
<dbReference type="RefSeq" id="WP_227310031.1">
    <property type="nucleotide sequence ID" value="NZ_JAESVA010000013.1"/>
</dbReference>
<dbReference type="Proteomes" id="UP000721844">
    <property type="component" value="Unassembled WGS sequence"/>
</dbReference>
<dbReference type="InterPro" id="IPR006059">
    <property type="entry name" value="SBP"/>
</dbReference>
<gene>
    <name evidence="2" type="ORF">ACELLULO517_24205</name>
</gene>
<dbReference type="PANTHER" id="PTHR30006">
    <property type="entry name" value="THIAMINE-BINDING PERIPLASMIC PROTEIN-RELATED"/>
    <property type="match status" value="1"/>
</dbReference>
<evidence type="ECO:0000313" key="2">
    <source>
        <dbReference type="EMBL" id="MCB8883373.1"/>
    </source>
</evidence>
<evidence type="ECO:0000256" key="1">
    <source>
        <dbReference type="ARBA" id="ARBA00022729"/>
    </source>
</evidence>
<dbReference type="Pfam" id="PF13416">
    <property type="entry name" value="SBP_bac_8"/>
    <property type="match status" value="1"/>
</dbReference>
<keyword evidence="1" id="KW-0732">Signal</keyword>
<dbReference type="AlphaFoldDB" id="A0A963Z7P9"/>
<name>A0A963Z7P9_9PROT</name>
<sequence length="376" mass="41044">MQQDDDVPAYGSGPSRRTLLASGTALAFGLTALGASRKARAASVPATKPDKIIVRTWGDPWQSTLQKAVSEKFTAETGIKVAYDLTDFGPMQVKIQQALKAGNRPPCDVNHTVAYFAARAVAQRLVQKLDPEIVTNETQLTAVGLSSGSSAGYFVSPYSYIYPIIYNSDLIQPPEDMSWEGILDPKYGKSFFGGGTFDELIMPFAKIKGIDVATGDLTPVWAEIAKLKPNLTGLGQDSDFVNSMKSKQSKWGTFIVGNGIDLKNGGLPIKWFVPREGSTMCTDSLYVPRGLPDNVNYYAQKYINQWIDAASLTAYCEAVGTVPTNKGSTPAKYMLNDPVFPFTEEQIHKYALPMPMDATARNQDKWQAAYMMALQG</sequence>
<evidence type="ECO:0000313" key="3">
    <source>
        <dbReference type="Proteomes" id="UP000721844"/>
    </source>
</evidence>
<dbReference type="EMBL" id="JAESVA010000013">
    <property type="protein sequence ID" value="MCB8883373.1"/>
    <property type="molecule type" value="Genomic_DNA"/>
</dbReference>
<keyword evidence="3" id="KW-1185">Reference proteome</keyword>
<accession>A0A963Z7P9</accession>
<organism evidence="2 3">
    <name type="scientific">Acidisoma cellulosilyticum</name>
    <dbReference type="NCBI Taxonomy" id="2802395"/>
    <lineage>
        <taxon>Bacteria</taxon>
        <taxon>Pseudomonadati</taxon>
        <taxon>Pseudomonadota</taxon>
        <taxon>Alphaproteobacteria</taxon>
        <taxon>Acetobacterales</taxon>
        <taxon>Acidocellaceae</taxon>
        <taxon>Acidisoma</taxon>
    </lineage>
</organism>